<evidence type="ECO:0000256" key="2">
    <source>
        <dbReference type="ARBA" id="ARBA00009054"/>
    </source>
</evidence>
<evidence type="ECO:0000256" key="3">
    <source>
        <dbReference type="ARBA" id="ARBA00011738"/>
    </source>
</evidence>
<dbReference type="GO" id="GO:0051087">
    <property type="term" value="F:protein-folding chaperone binding"/>
    <property type="evidence" value="ECO:0007669"/>
    <property type="project" value="InterPro"/>
</dbReference>
<evidence type="ECO:0000256" key="10">
    <source>
        <dbReference type="RuleBase" id="RU004478"/>
    </source>
</evidence>
<dbReference type="NCBIfam" id="NF010748">
    <property type="entry name" value="PRK14150.1"/>
    <property type="match status" value="1"/>
</dbReference>
<feature type="non-terminal residue" evidence="11">
    <location>
        <position position="1"/>
    </location>
</feature>
<dbReference type="FunFam" id="2.30.22.10:FF:000001">
    <property type="entry name" value="Protein GrpE"/>
    <property type="match status" value="1"/>
</dbReference>
<evidence type="ECO:0000256" key="1">
    <source>
        <dbReference type="ARBA" id="ARBA00004496"/>
    </source>
</evidence>
<dbReference type="Pfam" id="PF01025">
    <property type="entry name" value="GrpE"/>
    <property type="match status" value="1"/>
</dbReference>
<comment type="caution">
    <text evidence="11">The sequence shown here is derived from an EMBL/GenBank/DDBJ whole genome shotgun (WGS) entry which is preliminary data.</text>
</comment>
<dbReference type="PANTHER" id="PTHR21237">
    <property type="entry name" value="GRPE PROTEIN"/>
    <property type="match status" value="1"/>
</dbReference>
<dbReference type="SUPFAM" id="SSF51064">
    <property type="entry name" value="Head domain of nucleotide exchange factor GrpE"/>
    <property type="match status" value="1"/>
</dbReference>
<evidence type="ECO:0000256" key="8">
    <source>
        <dbReference type="ARBA" id="ARBA00072274"/>
    </source>
</evidence>
<dbReference type="GO" id="GO:0006457">
    <property type="term" value="P:protein folding"/>
    <property type="evidence" value="ECO:0007669"/>
    <property type="project" value="InterPro"/>
</dbReference>
<keyword evidence="5 9" id="KW-0346">Stress response</keyword>
<comment type="function">
    <text evidence="7 9">Participates actively in the response to hyperosmotic and heat shock by preventing the aggregation of stress-denatured proteins, in association with DnaK and GrpE. It is the nucleotide exchange factor for DnaK and may function as a thermosensor. Unfolded proteins bind initially to DnaJ; upon interaction with the DnaJ-bound protein, DnaK hydrolyzes its bound ATP, resulting in the formation of a stable complex. GrpE releases ADP from DnaK; ATP binding to DnaK triggers the release of the substrate protein, thus completing the reaction cycle. Several rounds of ATP-dependent interactions between DnaJ, DnaK and GrpE are required for fully efficient folding.</text>
</comment>
<dbReference type="HAMAP" id="MF_01151">
    <property type="entry name" value="GrpE"/>
    <property type="match status" value="1"/>
</dbReference>
<reference evidence="11 12" key="1">
    <citation type="journal article" date="2016" name="Nat. Commun.">
        <title>Thousands of microbial genomes shed light on interconnected biogeochemical processes in an aquifer system.</title>
        <authorList>
            <person name="Anantharaman K."/>
            <person name="Brown C.T."/>
            <person name="Hug L.A."/>
            <person name="Sharon I."/>
            <person name="Castelle C.J."/>
            <person name="Probst A.J."/>
            <person name="Thomas B.C."/>
            <person name="Singh A."/>
            <person name="Wilkins M.J."/>
            <person name="Karaoz U."/>
            <person name="Brodie E.L."/>
            <person name="Williams K.H."/>
            <person name="Hubbard S.S."/>
            <person name="Banfield J.F."/>
        </authorList>
    </citation>
    <scope>NUCLEOTIDE SEQUENCE [LARGE SCALE GENOMIC DNA]</scope>
</reference>
<dbReference type="InterPro" id="IPR009012">
    <property type="entry name" value="GrpE_head"/>
</dbReference>
<comment type="subunit">
    <text evidence="3">Homodimer.</text>
</comment>
<keyword evidence="6 9" id="KW-0143">Chaperone</keyword>
<comment type="subcellular location">
    <subcellularLocation>
        <location evidence="1">Cytoplasm</location>
    </subcellularLocation>
</comment>
<dbReference type="GO" id="GO:0000774">
    <property type="term" value="F:adenyl-nucleotide exchange factor activity"/>
    <property type="evidence" value="ECO:0007669"/>
    <property type="project" value="InterPro"/>
</dbReference>
<dbReference type="CDD" id="cd00446">
    <property type="entry name" value="GrpE"/>
    <property type="match status" value="1"/>
</dbReference>
<name>A0A1F6ULQ7_9PROT</name>
<protein>
    <recommendedName>
        <fullName evidence="8 9">Protein GrpE</fullName>
    </recommendedName>
</protein>
<dbReference type="GO" id="GO:0005829">
    <property type="term" value="C:cytosol"/>
    <property type="evidence" value="ECO:0007669"/>
    <property type="project" value="TreeGrafter"/>
</dbReference>
<dbReference type="GO" id="GO:0042803">
    <property type="term" value="F:protein homodimerization activity"/>
    <property type="evidence" value="ECO:0007669"/>
    <property type="project" value="InterPro"/>
</dbReference>
<dbReference type="SUPFAM" id="SSF58014">
    <property type="entry name" value="Coiled-coil domain of nucleotide exchange factor GrpE"/>
    <property type="match status" value="1"/>
</dbReference>
<dbReference type="AlphaFoldDB" id="A0A1F6ULQ7"/>
<dbReference type="PANTHER" id="PTHR21237:SF23">
    <property type="entry name" value="GRPE PROTEIN HOMOLOG, MITOCHONDRIAL"/>
    <property type="match status" value="1"/>
</dbReference>
<sequence>SKAETENVRRRAETDVANAHKYAIERFAVEMLAVKDSLERARSVQVQEGAPLVEKMFEGLDLTLKLMDSIFLKFALIPVEPQKGDKFDPAKHQAMSMLESGELPANHVVATVQKGYVLNDRLLRPAMVIVSKAVQPPQNT</sequence>
<dbReference type="PROSITE" id="PS01071">
    <property type="entry name" value="GRPE"/>
    <property type="match status" value="1"/>
</dbReference>
<dbReference type="Gene3D" id="2.30.22.10">
    <property type="entry name" value="Head domain of nucleotide exchange factor GrpE"/>
    <property type="match status" value="1"/>
</dbReference>
<evidence type="ECO:0000256" key="7">
    <source>
        <dbReference type="ARBA" id="ARBA00053401"/>
    </source>
</evidence>
<proteinExistence type="inferred from homology"/>
<evidence type="ECO:0000313" key="11">
    <source>
        <dbReference type="EMBL" id="OGI58311.1"/>
    </source>
</evidence>
<dbReference type="InterPro" id="IPR000740">
    <property type="entry name" value="GrpE"/>
</dbReference>
<evidence type="ECO:0000256" key="4">
    <source>
        <dbReference type="ARBA" id="ARBA00022490"/>
    </source>
</evidence>
<evidence type="ECO:0000256" key="9">
    <source>
        <dbReference type="RuleBase" id="RU000639"/>
    </source>
</evidence>
<keyword evidence="4" id="KW-0963">Cytoplasm</keyword>
<accession>A0A1F6ULQ7</accession>
<dbReference type="Gene3D" id="3.90.20.20">
    <property type="match status" value="1"/>
</dbReference>
<comment type="similarity">
    <text evidence="2 10">Belongs to the GrpE family.</text>
</comment>
<evidence type="ECO:0000256" key="5">
    <source>
        <dbReference type="ARBA" id="ARBA00023016"/>
    </source>
</evidence>
<dbReference type="EMBL" id="MFSV01000084">
    <property type="protein sequence ID" value="OGI58311.1"/>
    <property type="molecule type" value="Genomic_DNA"/>
</dbReference>
<dbReference type="InterPro" id="IPR013805">
    <property type="entry name" value="GrpE_CC"/>
</dbReference>
<gene>
    <name evidence="11" type="ORF">A2V58_01165</name>
</gene>
<dbReference type="GO" id="GO:0051082">
    <property type="term" value="F:unfolded protein binding"/>
    <property type="evidence" value="ECO:0007669"/>
    <property type="project" value="TreeGrafter"/>
</dbReference>
<dbReference type="Proteomes" id="UP000177950">
    <property type="component" value="Unassembled WGS sequence"/>
</dbReference>
<organism evidence="11 12">
    <name type="scientific">Candidatus Muproteobacteria bacterium RBG_19FT_COMBO_61_10</name>
    <dbReference type="NCBI Taxonomy" id="1817761"/>
    <lineage>
        <taxon>Bacteria</taxon>
        <taxon>Pseudomonadati</taxon>
        <taxon>Pseudomonadota</taxon>
        <taxon>Candidatus Muproteobacteria</taxon>
    </lineage>
</organism>
<dbReference type="PRINTS" id="PR00773">
    <property type="entry name" value="GRPEPROTEIN"/>
</dbReference>
<evidence type="ECO:0000256" key="6">
    <source>
        <dbReference type="ARBA" id="ARBA00023186"/>
    </source>
</evidence>
<evidence type="ECO:0000313" key="12">
    <source>
        <dbReference type="Proteomes" id="UP000177950"/>
    </source>
</evidence>